<dbReference type="NCBIfam" id="NF008747">
    <property type="entry name" value="PRK11780.1"/>
    <property type="match status" value="1"/>
</dbReference>
<dbReference type="AlphaFoldDB" id="A0AAD9RQL0"/>
<comment type="caution">
    <text evidence="1">The sequence shown here is derived from an EMBL/GenBank/DDBJ whole genome shotgun (WGS) entry which is preliminary data.</text>
</comment>
<reference evidence="1" key="2">
    <citation type="journal article" date="2023" name="Commun. Biol.">
        <title>Intrasexual cuticular hydrocarbon dimorphism in a wasp sheds light on hydrocarbon biosynthesis genes in Hymenoptera.</title>
        <authorList>
            <person name="Moris V.C."/>
            <person name="Podsiadlowski L."/>
            <person name="Martin S."/>
            <person name="Oeyen J.P."/>
            <person name="Donath A."/>
            <person name="Petersen M."/>
            <person name="Wilbrandt J."/>
            <person name="Misof B."/>
            <person name="Liedtke D."/>
            <person name="Thamm M."/>
            <person name="Scheiner R."/>
            <person name="Schmitt T."/>
            <person name="Niehuis O."/>
        </authorList>
    </citation>
    <scope>NUCLEOTIDE SEQUENCE</scope>
    <source>
        <strain evidence="1">GBR_01_08_01A</strain>
    </source>
</reference>
<dbReference type="Gene3D" id="3.40.50.880">
    <property type="match status" value="1"/>
</dbReference>
<reference evidence="1" key="1">
    <citation type="submission" date="2021-08" db="EMBL/GenBank/DDBJ databases">
        <authorList>
            <person name="Misof B."/>
            <person name="Oliver O."/>
            <person name="Podsiadlowski L."/>
            <person name="Donath A."/>
            <person name="Peters R."/>
            <person name="Mayer C."/>
            <person name="Rust J."/>
            <person name="Gunkel S."/>
            <person name="Lesny P."/>
            <person name="Martin S."/>
            <person name="Oeyen J.P."/>
            <person name="Petersen M."/>
            <person name="Panagiotis P."/>
            <person name="Wilbrandt J."/>
            <person name="Tanja T."/>
        </authorList>
    </citation>
    <scope>NUCLEOTIDE SEQUENCE</scope>
    <source>
        <strain evidence="1">GBR_01_08_01A</strain>
        <tissue evidence="1">Thorax + abdomen</tissue>
    </source>
</reference>
<evidence type="ECO:0000313" key="2">
    <source>
        <dbReference type="Proteomes" id="UP001258017"/>
    </source>
</evidence>
<dbReference type="InterPro" id="IPR029062">
    <property type="entry name" value="Class_I_gatase-like"/>
</dbReference>
<keyword evidence="2" id="KW-1185">Reference proteome</keyword>
<accession>A0AAD9RQL0</accession>
<evidence type="ECO:0000313" key="1">
    <source>
        <dbReference type="EMBL" id="KAK2584100.1"/>
    </source>
</evidence>
<dbReference type="Proteomes" id="UP001258017">
    <property type="component" value="Unassembled WGS sequence"/>
</dbReference>
<dbReference type="SUPFAM" id="SSF52317">
    <property type="entry name" value="Class I glutamine amidotransferase-like"/>
    <property type="match status" value="1"/>
</dbReference>
<proteinExistence type="predicted"/>
<dbReference type="EMBL" id="JAIFRP010000026">
    <property type="protein sequence ID" value="KAK2584100.1"/>
    <property type="molecule type" value="Genomic_DNA"/>
</dbReference>
<dbReference type="PANTHER" id="PTHR10224">
    <property type="entry name" value="ES1 PROTEIN HOMOLOG, MITOCHONDRIAL"/>
    <property type="match status" value="1"/>
</dbReference>
<sequence>MFRSGVVSFLRNDISYYPRFASLSTSNLHTSPFLWIKRLTRKDDRCDPPKIAIILSGCGALDGTEISEAISATIHISEKGMVPKFFAPDIDICEVIDHYTKEADCGSNRNALVESARIARSCIQPICECEACHYGGLVIPGGFGAVRTLSDFAIKGCDCTVIPELEKIIQDFSCDKKPIGCLCIASVLAARVLQGCKITLGKDCPKEDWPYCEAIQIAKQMGAKVEMKDVKGVTKCKKYNLYSTPAWLYKRATYGEIHAGIGKLITMLRKSVRQ</sequence>
<dbReference type="PANTHER" id="PTHR10224:SF12">
    <property type="entry name" value="GLYOXALASE ELBB"/>
    <property type="match status" value="1"/>
</dbReference>
<gene>
    <name evidence="1" type="ORF">KPH14_006543</name>
</gene>
<organism evidence="1 2">
    <name type="scientific">Odynerus spinipes</name>
    <dbReference type="NCBI Taxonomy" id="1348599"/>
    <lineage>
        <taxon>Eukaryota</taxon>
        <taxon>Metazoa</taxon>
        <taxon>Ecdysozoa</taxon>
        <taxon>Arthropoda</taxon>
        <taxon>Hexapoda</taxon>
        <taxon>Insecta</taxon>
        <taxon>Pterygota</taxon>
        <taxon>Neoptera</taxon>
        <taxon>Endopterygota</taxon>
        <taxon>Hymenoptera</taxon>
        <taxon>Apocrita</taxon>
        <taxon>Aculeata</taxon>
        <taxon>Vespoidea</taxon>
        <taxon>Vespidae</taxon>
        <taxon>Eumeninae</taxon>
        <taxon>Odynerus</taxon>
    </lineage>
</organism>
<protein>
    <submittedName>
        <fullName evidence="1">Uncharacterized protein</fullName>
    </submittedName>
</protein>
<name>A0AAD9RQL0_9HYME</name>